<evidence type="ECO:0000259" key="3">
    <source>
        <dbReference type="PROSITE" id="PS51931"/>
    </source>
</evidence>
<dbReference type="AlphaFoldDB" id="A0A4P6EPK6"/>
<dbReference type="Gene3D" id="3.30.70.1710">
    <property type="match status" value="2"/>
</dbReference>
<organism evidence="4 5">
    <name type="scientific">Xylanimonas allomyrinae</name>
    <dbReference type="NCBI Taxonomy" id="2509459"/>
    <lineage>
        <taxon>Bacteria</taxon>
        <taxon>Bacillati</taxon>
        <taxon>Actinomycetota</taxon>
        <taxon>Actinomycetes</taxon>
        <taxon>Micrococcales</taxon>
        <taxon>Promicromonosporaceae</taxon>
        <taxon>Xylanimonas</taxon>
    </lineage>
</organism>
<keyword evidence="5" id="KW-1185">Reference proteome</keyword>
<gene>
    <name evidence="4" type="ORF">ET495_08675</name>
</gene>
<dbReference type="RefSeq" id="WP_129204286.1">
    <property type="nucleotide sequence ID" value="NZ_CP035495.1"/>
</dbReference>
<reference evidence="4 5" key="1">
    <citation type="submission" date="2019-01" db="EMBL/GenBank/DDBJ databases">
        <title>Genome sequencing of strain 2JSPR-7.</title>
        <authorList>
            <person name="Heo J."/>
            <person name="Kim S.-J."/>
            <person name="Kim J.-S."/>
            <person name="Hong S.-B."/>
            <person name="Kwon S.-W."/>
        </authorList>
    </citation>
    <scope>NUCLEOTIDE SEQUENCE [LARGE SCALE GENOMIC DNA]</scope>
    <source>
        <strain evidence="4 5">2JSPR-7</strain>
    </source>
</reference>
<dbReference type="PROSITE" id="PS51931">
    <property type="entry name" value="BMC_CP"/>
    <property type="match status" value="1"/>
</dbReference>
<dbReference type="InterPro" id="IPR000249">
    <property type="entry name" value="BMC_dom"/>
</dbReference>
<evidence type="ECO:0000313" key="5">
    <source>
        <dbReference type="Proteomes" id="UP000291758"/>
    </source>
</evidence>
<dbReference type="InterPro" id="IPR044870">
    <property type="entry name" value="BMC_CP"/>
</dbReference>
<dbReference type="OrthoDB" id="5800762at2"/>
<dbReference type="Proteomes" id="UP000291758">
    <property type="component" value="Chromosome"/>
</dbReference>
<dbReference type="GO" id="GO:0031469">
    <property type="term" value="C:bacterial microcompartment"/>
    <property type="evidence" value="ECO:0007669"/>
    <property type="project" value="UniProtKB-SubCell"/>
</dbReference>
<accession>A0A4P6EPK6</accession>
<feature type="domain" description="BMC circularly permuted" evidence="3">
    <location>
        <begin position="120"/>
        <end position="218"/>
    </location>
</feature>
<dbReference type="KEGG" id="xyl:ET495_08675"/>
<dbReference type="InterPro" id="IPR037233">
    <property type="entry name" value="CcmK-like_sf"/>
</dbReference>
<name>A0A4P6EPK6_9MICO</name>
<protein>
    <recommendedName>
        <fullName evidence="3">BMC circularly permuted domain-containing protein</fullName>
    </recommendedName>
</protein>
<dbReference type="SMART" id="SM00877">
    <property type="entry name" value="BMC"/>
    <property type="match status" value="1"/>
</dbReference>
<dbReference type="CDD" id="cd07052">
    <property type="entry name" value="BMC_like_1_repeat2"/>
    <property type="match status" value="1"/>
</dbReference>
<comment type="subcellular location">
    <subcellularLocation>
        <location evidence="1">Bacterial microcompartment</location>
    </subcellularLocation>
</comment>
<evidence type="ECO:0000256" key="1">
    <source>
        <dbReference type="ARBA" id="ARBA00024322"/>
    </source>
</evidence>
<evidence type="ECO:0000256" key="2">
    <source>
        <dbReference type="ARBA" id="ARBA00024446"/>
    </source>
</evidence>
<dbReference type="EMBL" id="CP035495">
    <property type="protein sequence ID" value="QAY63309.1"/>
    <property type="molecule type" value="Genomic_DNA"/>
</dbReference>
<keyword evidence="2" id="KW-1283">Bacterial microcompartment</keyword>
<evidence type="ECO:0000313" key="4">
    <source>
        <dbReference type="EMBL" id="QAY63309.1"/>
    </source>
</evidence>
<proteinExistence type="predicted"/>
<dbReference type="SUPFAM" id="SSF143414">
    <property type="entry name" value="CcmK-like"/>
    <property type="match status" value="1"/>
</dbReference>
<sequence length="218" mass="23629">MNPPATPAARVPHEDFQLRAYCHIDRMQPQFAAFIGTITQGDPVVEGWAALYVEMAPGNWVFPIVDRVVKSTDVRPGSQIVERHYGMFEVHSGSQADVLRAGEVVLEELGLVRADRMRPNVASVQVVTNVNPFQCQLLNRFNRGTMIVAGETMLVLEVEPAAYVTLAANEAEKAAPVRLNHFSSVGAFGRLWMSGTEADVLAARDAALTALASVDGVG</sequence>